<feature type="compositionally biased region" description="Basic and acidic residues" evidence="1">
    <location>
        <begin position="80"/>
        <end position="96"/>
    </location>
</feature>
<gene>
    <name evidence="2" type="ORF">E6-3G_30</name>
</gene>
<reference evidence="2" key="1">
    <citation type="journal article" date="2012" name="Environ. Microbiol.">
        <title>Genetic structure of three fosmid-fragments encoding 16S rRNA genes of the Miscellaneous Crenarchaeotic Group (MCG): implications for physiology and evolution of marine sedimentary archaea.</title>
        <authorList>
            <person name="Li P.Y."/>
            <person name="Xie B.B."/>
            <person name="Zhang X.Y."/>
            <person name="Qin Q.L."/>
            <person name="Dang H.Y."/>
            <person name="Wang X.M."/>
            <person name="Chen X.L."/>
            <person name="Yu J."/>
            <person name="Zhang Y.Z."/>
        </authorList>
    </citation>
    <scope>NUCLEOTIDE SEQUENCE</scope>
</reference>
<proteinExistence type="predicted"/>
<dbReference type="EMBL" id="HQ214610">
    <property type="protein sequence ID" value="ADP09445.1"/>
    <property type="molecule type" value="Genomic_DNA"/>
</dbReference>
<protein>
    <submittedName>
        <fullName evidence="2">Uncharacterized protein</fullName>
    </submittedName>
</protein>
<evidence type="ECO:0000313" key="2">
    <source>
        <dbReference type="EMBL" id="ADP09445.1"/>
    </source>
</evidence>
<organism evidence="2">
    <name type="scientific">uncultured marine crenarchaeote E6-3G</name>
    <dbReference type="NCBI Taxonomy" id="907719"/>
    <lineage>
        <taxon>Archaea</taxon>
        <taxon>Candidatus Bathyarchaeota</taxon>
        <taxon>environmental samples</taxon>
    </lineage>
</organism>
<accession>G9BAM9</accession>
<evidence type="ECO:0000256" key="1">
    <source>
        <dbReference type="SAM" id="MobiDB-lite"/>
    </source>
</evidence>
<dbReference type="AlphaFoldDB" id="G9BAM9"/>
<sequence length="96" mass="11271">MGRITKGSMRTRLQEKMMMLRKTFRAALKENQLQDAFDQLWPAWADEQAAMIHTQVLSPPRPPHPHRHSRQPERDNEDTTSPRRTIESTRERVVPG</sequence>
<name>G9BAM9_9ARCH</name>
<feature type="region of interest" description="Disordered" evidence="1">
    <location>
        <begin position="54"/>
        <end position="96"/>
    </location>
</feature>